<dbReference type="SUPFAM" id="SSF53901">
    <property type="entry name" value="Thiolase-like"/>
    <property type="match status" value="3"/>
</dbReference>
<dbReference type="Gene3D" id="3.40.366.10">
    <property type="entry name" value="Malonyl-Coenzyme A Acyl Carrier Protein, domain 2"/>
    <property type="match status" value="3"/>
</dbReference>
<dbReference type="InterPro" id="IPR013968">
    <property type="entry name" value="PKS_KR"/>
</dbReference>
<proteinExistence type="predicted"/>
<dbReference type="Pfam" id="PF16197">
    <property type="entry name" value="KAsynt_C_assoc"/>
    <property type="match status" value="3"/>
</dbReference>
<dbReference type="SUPFAM" id="SSF52151">
    <property type="entry name" value="FabD/lysophospholipase-like"/>
    <property type="match status" value="3"/>
</dbReference>
<dbReference type="Pfam" id="PF08659">
    <property type="entry name" value="KR"/>
    <property type="match status" value="3"/>
</dbReference>
<dbReference type="InterPro" id="IPR020807">
    <property type="entry name" value="PKS_DH"/>
</dbReference>
<dbReference type="GO" id="GO:0006633">
    <property type="term" value="P:fatty acid biosynthetic process"/>
    <property type="evidence" value="ECO:0007669"/>
    <property type="project" value="InterPro"/>
</dbReference>
<dbReference type="InterPro" id="IPR057326">
    <property type="entry name" value="KR_dom"/>
</dbReference>
<comment type="cofactor">
    <cofactor evidence="1">
        <name>pantetheine 4'-phosphate</name>
        <dbReference type="ChEBI" id="CHEBI:47942"/>
    </cofactor>
</comment>
<dbReference type="SMART" id="SM00829">
    <property type="entry name" value="PKS_ER"/>
    <property type="match status" value="1"/>
</dbReference>
<dbReference type="InterPro" id="IPR016035">
    <property type="entry name" value="Acyl_Trfase/lysoPLipase"/>
</dbReference>
<dbReference type="PANTHER" id="PTHR43775:SF51">
    <property type="entry name" value="INACTIVE PHENOLPHTHIOCEROL SYNTHESIS POLYKETIDE SYNTHASE TYPE I PKS1-RELATED"/>
    <property type="match status" value="1"/>
</dbReference>
<dbReference type="GO" id="GO:0004315">
    <property type="term" value="F:3-oxoacyl-[acyl-carrier-protein] synthase activity"/>
    <property type="evidence" value="ECO:0007669"/>
    <property type="project" value="InterPro"/>
</dbReference>
<dbReference type="FunFam" id="3.90.180.10:FF:000032">
    <property type="entry name" value="Probable polyketide synthase pks1"/>
    <property type="match status" value="1"/>
</dbReference>
<feature type="domain" description="PKS/mFAS DH" evidence="13">
    <location>
        <begin position="2668"/>
        <end position="2941"/>
    </location>
</feature>
<evidence type="ECO:0000256" key="1">
    <source>
        <dbReference type="ARBA" id="ARBA00001957"/>
    </source>
</evidence>
<dbReference type="FunFam" id="1.10.1200.10:FF:000007">
    <property type="entry name" value="Probable polyketide synthase pks17"/>
    <property type="match status" value="3"/>
</dbReference>
<evidence type="ECO:0000256" key="9">
    <source>
        <dbReference type="PROSITE-ProRule" id="PRU01363"/>
    </source>
</evidence>
<dbReference type="InterPro" id="IPR016039">
    <property type="entry name" value="Thiolase-like"/>
</dbReference>
<keyword evidence="5" id="KW-0808">Transferase</keyword>
<feature type="domain" description="Ketosynthase family 3 (KS3)" evidence="12">
    <location>
        <begin position="38"/>
        <end position="464"/>
    </location>
</feature>
<dbReference type="InterPro" id="IPR042104">
    <property type="entry name" value="PKS_dehydratase_sf"/>
</dbReference>
<feature type="region of interest" description="N-terminal hotdog fold" evidence="9">
    <location>
        <begin position="940"/>
        <end position="1064"/>
    </location>
</feature>
<feature type="domain" description="Carrier" evidence="11">
    <location>
        <begin position="3754"/>
        <end position="3829"/>
    </location>
</feature>
<dbReference type="Pfam" id="PF02801">
    <property type="entry name" value="Ketoacyl-synt_C"/>
    <property type="match status" value="3"/>
</dbReference>
<dbReference type="SUPFAM" id="SSF50129">
    <property type="entry name" value="GroES-like"/>
    <property type="match status" value="1"/>
</dbReference>
<dbReference type="InterPro" id="IPR055123">
    <property type="entry name" value="SpnB-like_Rossmann"/>
</dbReference>
<dbReference type="GO" id="GO:0016491">
    <property type="term" value="F:oxidoreductase activity"/>
    <property type="evidence" value="ECO:0007669"/>
    <property type="project" value="InterPro"/>
</dbReference>
<feature type="region of interest" description="N-terminal hotdog fold" evidence="9">
    <location>
        <begin position="4725"/>
        <end position="4848"/>
    </location>
</feature>
<dbReference type="InterPro" id="IPR020843">
    <property type="entry name" value="ER"/>
</dbReference>
<dbReference type="KEGG" id="ag:AAK73502"/>
<dbReference type="SUPFAM" id="SSF47336">
    <property type="entry name" value="ACP-like"/>
    <property type="match status" value="3"/>
</dbReference>
<name>Q93NX8_9ACTN</name>
<dbReference type="PROSITE" id="PS50075">
    <property type="entry name" value="CARRIER"/>
    <property type="match status" value="3"/>
</dbReference>
<dbReference type="Pfam" id="PF14765">
    <property type="entry name" value="PS-DH"/>
    <property type="match status" value="3"/>
</dbReference>
<keyword evidence="6" id="KW-0045">Antibiotic biosynthesis</keyword>
<dbReference type="CDD" id="cd00833">
    <property type="entry name" value="PKS"/>
    <property type="match status" value="3"/>
</dbReference>
<dbReference type="GO" id="GO:0031177">
    <property type="term" value="F:phosphopantetheine binding"/>
    <property type="evidence" value="ECO:0007669"/>
    <property type="project" value="InterPro"/>
</dbReference>
<dbReference type="Gene3D" id="3.40.50.11460">
    <property type="match status" value="1"/>
</dbReference>
<dbReference type="FunFam" id="3.40.47.10:FF:000019">
    <property type="entry name" value="Polyketide synthase type I"/>
    <property type="match status" value="3"/>
</dbReference>
<feature type="domain" description="Carrier" evidence="11">
    <location>
        <begin position="5481"/>
        <end position="5559"/>
    </location>
</feature>
<evidence type="ECO:0000256" key="3">
    <source>
        <dbReference type="ARBA" id="ARBA00022450"/>
    </source>
</evidence>
<dbReference type="InterPro" id="IPR013154">
    <property type="entry name" value="ADH-like_N"/>
</dbReference>
<feature type="region of interest" description="C-terminal hotdog fold" evidence="9">
    <location>
        <begin position="4859"/>
        <end position="4988"/>
    </location>
</feature>
<reference evidence="14" key="1">
    <citation type="journal article" date="2001" name="Chem. Biol.">
        <title>Amphotericin biosynthesis in Streptomyces nodosus: deductions from analysis of polyketide synthase and late genes.</title>
        <authorList>
            <person name="Caffrey P."/>
            <person name="Lynch S."/>
            <person name="Flood E."/>
            <person name="Finnan S."/>
            <person name="Oliynyk M."/>
        </authorList>
    </citation>
    <scope>NUCLEOTIDE SEQUENCE</scope>
</reference>
<dbReference type="Gene3D" id="1.10.1200.10">
    <property type="entry name" value="ACP-like"/>
    <property type="match status" value="3"/>
</dbReference>
<dbReference type="PANTHER" id="PTHR43775">
    <property type="entry name" value="FATTY ACID SYNTHASE"/>
    <property type="match status" value="1"/>
</dbReference>
<dbReference type="SMART" id="SM00822">
    <property type="entry name" value="PKS_KR"/>
    <property type="match status" value="3"/>
</dbReference>
<dbReference type="SMART" id="SM00826">
    <property type="entry name" value="PKS_DH"/>
    <property type="match status" value="3"/>
</dbReference>
<evidence type="ECO:0000256" key="10">
    <source>
        <dbReference type="SAM" id="MobiDB-lite"/>
    </source>
</evidence>
<dbReference type="InterPro" id="IPR014043">
    <property type="entry name" value="Acyl_transferase_dom"/>
</dbReference>
<dbReference type="InterPro" id="IPR014031">
    <property type="entry name" value="Ketoacyl_synth_C"/>
</dbReference>
<dbReference type="Gene3D" id="3.90.180.10">
    <property type="entry name" value="Medium-chain alcohol dehydrogenases, catalytic domain"/>
    <property type="match status" value="1"/>
</dbReference>
<evidence type="ECO:0000256" key="5">
    <source>
        <dbReference type="ARBA" id="ARBA00022679"/>
    </source>
</evidence>
<feature type="domain" description="PKS/mFAS DH" evidence="13">
    <location>
        <begin position="4725"/>
        <end position="4988"/>
    </location>
</feature>
<keyword evidence="7" id="KW-0511">Multifunctional enzyme</keyword>
<evidence type="ECO:0000259" key="13">
    <source>
        <dbReference type="PROSITE" id="PS52019"/>
    </source>
</evidence>
<feature type="region of interest" description="N-terminal hotdog fold" evidence="9">
    <location>
        <begin position="2668"/>
        <end position="2792"/>
    </location>
</feature>
<dbReference type="InterPro" id="IPR032821">
    <property type="entry name" value="PKS_assoc"/>
</dbReference>
<dbReference type="Gene3D" id="3.10.129.110">
    <property type="entry name" value="Polyketide synthase dehydratase"/>
    <property type="match status" value="3"/>
</dbReference>
<dbReference type="SUPFAM" id="SSF51735">
    <property type="entry name" value="NAD(P)-binding Rossmann-fold domains"/>
    <property type="match status" value="7"/>
</dbReference>
<dbReference type="Pfam" id="PF22953">
    <property type="entry name" value="SpnB_Rossmann"/>
    <property type="match status" value="3"/>
</dbReference>
<dbReference type="InterPro" id="IPR015083">
    <property type="entry name" value="NorB/c/GfsB-D-like_docking"/>
</dbReference>
<dbReference type="InterPro" id="IPR050091">
    <property type="entry name" value="PKS_NRPS_Biosynth_Enz"/>
</dbReference>
<dbReference type="PROSITE" id="PS00012">
    <property type="entry name" value="PHOSPHOPANTETHEINE"/>
    <property type="match status" value="3"/>
</dbReference>
<keyword evidence="8" id="KW-0012">Acyltransferase</keyword>
<dbReference type="InterPro" id="IPR016036">
    <property type="entry name" value="Malonyl_transacylase_ACP-bd"/>
</dbReference>
<evidence type="ECO:0000313" key="14">
    <source>
        <dbReference type="EMBL" id="AAK73502.1"/>
    </source>
</evidence>
<dbReference type="FunFam" id="3.40.50.720:FF:000209">
    <property type="entry name" value="Polyketide synthase Pks12"/>
    <property type="match status" value="1"/>
</dbReference>
<dbReference type="EMBL" id="AF357202">
    <property type="protein sequence ID" value="AAK73502.1"/>
    <property type="molecule type" value="Genomic_DNA"/>
</dbReference>
<dbReference type="Gene3D" id="3.40.47.10">
    <property type="match status" value="3"/>
</dbReference>
<dbReference type="InterPro" id="IPR011032">
    <property type="entry name" value="GroES-like_sf"/>
</dbReference>
<evidence type="ECO:0000259" key="12">
    <source>
        <dbReference type="PROSITE" id="PS52004"/>
    </source>
</evidence>
<dbReference type="Pfam" id="PF08990">
    <property type="entry name" value="Docking"/>
    <property type="match status" value="1"/>
</dbReference>
<feature type="domain" description="Ketosynthase family 3 (KS3)" evidence="12">
    <location>
        <begin position="1797"/>
        <end position="2219"/>
    </location>
</feature>
<dbReference type="InterPro" id="IPR009081">
    <property type="entry name" value="PP-bd_ACP"/>
</dbReference>
<evidence type="ECO:0000256" key="8">
    <source>
        <dbReference type="ARBA" id="ARBA00023315"/>
    </source>
</evidence>
<comment type="pathway">
    <text evidence="2">Antibiotic biosynthesis.</text>
</comment>
<sequence>MEQTMNAPAENVVAALRAAVKETERLRRRNRTIVAAAREPIAVVGMGCRFPGGVDSPQALWEMVAGGTDVISEFPDDRGWDLEALRTSGIDDRDTSVSQRGGFLDSIADFDPGFFGISPREAVTMDPQQRLLLETAWEAIERARIDATRLRGTRTGTFIGTNGQDYAYLLVRSLDDATGDVGTGIAASAVSGRLSYTFGLEGPAITVDTACSSSLVALHLAVQSLRNGECTLALAGGVNVMSTPGSLVEFSRQGGLAGDGRCKAFSDSADGTGWSEGAAVLALERLSDAQRNGHPVLAVIRGSAVNQDGASNGFTAPNGPSQQRVIRQALSNAGLNPADVDVVEAHGTGTPLGDPIEAQSILATYGQDREQPLLLGSIKSNIGHTQSAASGVAGIMKMIMAMRNEVLPKTLHVDRPSTHVDWTAGKVELLTENRPWPTAPDRPRRSGVSSFGVSGTNAHVIVEQAPQTPAHQPEEAPADPSDEAPAAPRTAGVLPWVLSARSAAALREQAAALLAHLDAPGAPGALDTGYSLATTRASLEHRLAVVTGADGTAGREALTSWLAGDPAPDAHEGRPVGRTRSAFLFSGQGAQRLGMGRELHARFPVFAEALDQVLDLLDEELDASLGDIIWGEEEAPLNETGFTQPALFAVEVALYRLVESWGVTPDFVAGHSIGEIAAAHVAGVFSLEDACRLVAARAGLMQALPSGGAMVAVEATEDEVLPLLTEGVAVAAVNGPTSVVVSGEEKATLAVAEQLAAKGRRTSRLRVSHAFHSPLMDPMLDDFRAVAETLSYDEPQLPVVSNLTGTLAADGQLTSPEYWVRHVREAVRFADGVRALAEAGADVLLELGPDGVLAALAQQSATALTVPFLRKDRPEEHSAVTALARLHTAGVTVDWAAFHDGTGARTGELPTYAFQHERYWPKATATAVDATGLGLASADHPLLGAAMSVAGSDELLLTGTLSLATHPWLADHSVDGMVVFPGTGFLELAVRAADQAGCDRVQELTVATPLVLPATGAVQMQISVGAAGEDGSRELRFFTRPGEDFDAEWTQHATGRIASGEHVLGFDTTVWPPRDSEAVDIEELFDRFASDGLEYGPVFRGLRAAWRQDDTVYAEVELPDSVEDAGAFGLHPALLHAALHGTAFLSDDSGLLPFAWEGVSLHADGASTLRVRIASCGEDTVEIAAVDPAGQPVLSVESLTLRAADSGAGAASRREEANSLFRVDWTPRTVAAPAAPATWAVLGEDPFGLTAALAGDSEAVAGVHAPAATLEELAARSGAVPDMVAVTVRGDADGGPEAARELTREVLALVQGWLAEPAFASSRLVVVTRDAVADGERGAVDLAAAPVWGLVRSAQSENPGRLLLADVDDTADSLARLPLLAGLFDAEEPQAVVREGTVRVGRLARLESGDSSARALDPEGTVLVTGGTGGLASALARHLVAEHDIRHLLLTSRRGPDAPGAADLVQALAELGAEARVAACDVADREALAALLASVPAEHPLTAVVHTAGVLDDGIFPSLTPDRLDSVMRPKVDAAWHLHDLTRDLDLAAFVLYSSTAGVMGSPGQANYAAGNTFLDALAAHRQSLGLPATSLAWGAWEQGVGMTGQLSGQDARRISDAGGMPLLSVERGLALYDAAMLADEPLVVPLGLGGGGPLPAGAGVPAILRGLVRTGGRRARAATAAVARAGLAERLAVLPEEQRRPFVVDLVRAEAAAVLGHGSADAVDSRREFRGLGFDSLTAIELRNRLGKATGLTLPATLVFDYPTPEQLADHLLDELLGADAIEVFAASQSAADVHDDPVVIVGMGCRFPGGVGSPEDLWDLLASGSDAITGFPADREWESSRLVAGEAGGVSAQGGFLSDIAGFDADFFGISPREALAMDPQQRILLEVTWEAIERAGVDPTALRGSRTGVFMGVNGQDYSSLVMGSRDDVAGHATAGLAVSVVSGRLSYALGLEGPALSVDTACSSSLVSLHLAAQALRSGECSMALVGGVTVMTTPANFAGFSRMGGLAQDGRCKAFSDSADGTGWSEGAAVLVVERLSDARRAGHRVLAVVRGSAVNQDGASNGLTAPNGPSQQRVIRQALANAGLRPGDVDAVEAHGTGTPPGDPIEAQALLATYGSDRDPQQPLLLGSVKSNIGHTQAAAGVAGLVKMVMAMRNGVLPRTLHITEPSTHVDWSLGAVQVLTEETAWPETGRVRRAGVSSFGISGTNAHVILEGAPDEPVPAPVADRPVPGAVAWPVSAKSEGALDDQAERLRESADALPALDTAYTLATGRADFEHRAVLLAADGTLTEVARGVAEPHRSAFLFSGQGAQRLGMGRELHARFPVFAEAFDSVTALLESELDTSVREVMWGTDEGALNATAFTQPALFAVEVALYRLVESWGVTPDFVAGHSVGEIAAAHVAGVFSLEDACRLVAARAGLMQALPSGGAMVAVEATEDEVLPLLTEGVAVAAVNGPTSVVVSGEEQATLAVAEQLAAQGRRTSRLRVSHAFHSPLMDPMLEDFRAVAETLSYHEPRIPVVSNLTGEVAAAGVHTHPDYWVRHVREAVRFADGVRGLADRGVTALLEIGPDGVLSALAAASLTDTDTVVVPALRKDRDETVSVLSGVARLYVAGVDVDWSAPLSGAGARIADVPTYAFQHERYWPKAAPAALDATGLGLASADHPLLGAAMSVAGSDELLLTGSLSAATHPWLADHVVGGMIFFPGTGFLELAVRAADQAGCDRVEELMIAAPLVLPATGAVQVQISVGAADEEGSRELRFFTRPGEDFDAEWTQHATGRIGSGEQVIDFDATVWPPRDAEAIDIDGMFERYAADGLEYGPVFRGLRAVWRQDDTVYAEVALPESVEDADAFGLHPALFDAALHSTVFLSAEGDTRSLLPFAWEGVSLHADGASTLRVRIASCGEDTVQIAAVDPGGQPVVSVESLTLRAAGPGDAAEPRRDDSNSLLRVDWTARTLGAPAAPATWAVLGEDPFGLTAALAGDSEAVAGVHAPAATIEELAARSGAVPDMVAVTVRGDADAGPDDAHELAHEVLALVQGWLAEPAFASSRLVVVTRNAVADGERGAVDLAAAPVWGLVRSAQSENPGRLLLADVDDTADSLARLPLLAGLFDAEEPQAVVREGTVRVGRLARLESGTSLVPPAGTPWRLGCRAKGSLDGLALLPYPEAVTPLTGREVRIGIRAAGLNFRDVLNALGMYPGEAGLFGSEGAGVVSEVGPDVTGLAPGDRVMGMVFGGFGPLGVADERLLTRVPDDWSWETASSVPLVFLTAYHALKDLAGLRPGEKILIHAGAGGVGMAAIQIAHHLGAEVFATASEGKWDVLRSLGVADDHIASSRTLDFETAFTEVAGDKGLDVVLNALAGEFVDASMRLLGTGGRFLEMGKTDIRDSDAASDGITYRFFDLGMVDPDHIQQMLLDLVDLFERDVLSPLPVRAWDVRRSREAFRFMSMAKHIGKIVLTMPRAMDPEGTVLVTGGTGGLASALARHLVAEHGIKHLLLTSRRGPDAPGAADLVQALAELGAEARVAACDVADRDALAGLLASVPAERPLTAVVHTAGVLDDGILASLTPDRLDTVMRPKVDAAWHLHDLTRDLDLAAFVLYSSTSGVFGSPGQANYAAGNTFLDALAAHRQSLGLPATSLAWNAWEQGSGMTSGLSDEDMRRINDNSGMPLLSVERGLALYDAATLADEPLVVPLGLGGGGSLPPGMSVPAILRGLVRTGGRRAKAGAAAVARAGLAERLAVLPEEQRLPFVVDLVRAEAATVLGHGSADAVDARREFRGLGFDSLTAIELRNRLGKASGLTLTATLVFDYPTPQQLAEHLLDELLGADAAEAFAAPQTAAAASDDDPVVIVGMGCRFPGGVGSPEELWDLVASGTDAITGFPADREWESSTIGGEPGDLSGQGGFLSDIADFDADFFGIAPREALAMDPQQRILLEVTWEAVERAGLDPTALRGSRTGVFMGVSGQDYSGLVMRSRDDIASHATTGLAVSVVSGRLSYTLGLEGPALSVDTACSSSLVSLHLAAQALRSGECTMALAGGVTVMTTPANFTGFSKMGGLAHDGRCKAFSDSADGTGWSEGAAVLVLERLSDARRAGHRVLAVVRGSAVNQDGASNGLTAPNGPSQQRVIRQALANAGLRPGDVDAVEAHGTGTPLGDPIEAQALIATYGSDRDPQQPLLLGSVKSNIGHTQSAAGAAGLVKMVMAMHQGTLPRTLHVTEPSTHVDWSLGAVRLLTEETAWPETGRVRRAGVSSFGISGTNAHVILEGAPEPTADDRSAEDTVTPAVTPWVVSARSEQALDAQLERLRAHAAAHPELSGADIGLSLVTSRPSFEHRAVLLAGPDGITEAARAEAGTARTPAFLFSGQGAQRLGMGRELHARFPVFAEVFDSVTALLESELGTSVREVMWGTDEAALNSTAFTQPALFAVEVALYRLVESWGVTPDFVAGHSVGEIAAAHVAGVFSLEDACRLVAARARLMDALPRGGAMAAVEATEDEVLPLLDDGVAVAAVNGPTSVVVSGPEDGVDQLVALLESDGRRTTRLRVSHAFHSSLMDPMLEDFRAVAETLSYHEPRIPVVSNLTGEVASAGTHTHPDYWVRHVREAVRFADGVRALADRGVTAFLEIGPDGVLSALAAASLPDTGTVVVPALRKDRDETVSVLTALARLHTAGLDTDWSAHFAGTGARTVELPTYAFQGTRFWPDTTAAPGDAGGLGLDAGGHPLLTAATSVAGSDETLLSGRLSAAAQPWLTGRTENGTTILPTAVLAELALHAAEACDRTTVENLTVGAPLALTGNRPQRLQVLVGVPDETGRRTLTVHTRADGDDAPWVERATAMLTDAPAAATPDTVWPPADATPVDELPEPTGPSVLRAAWRRGGDVFAEVEITEQSPAEQAFALHPALLDTAVRAAVLLEGDGGGSGDDTLDAVAWDGLVLHAAHPVLLRVRLTATGDDTWALEATDPQGGPVLSVASVTLGATVAAPVTGAPATDDAALLALDWVAPAPAPRSGDSGPWTVLGDALPGLDTALAAVDNVLVTRADSLAELLDSGAPLPSLMLLPVEGGPTAGHDLPAAVRAATTRVLDLLRRWTSDPRTADSRLAIVTRGAVAAGREDVTDLAAAAVWGLVRSAQSENPGCFLLLDLDPADAAEATDAAVLASLPALFDAGETQAAVRGGALTVARLTRTEATPAPAADQVRAWDRDGTVLITGGTGGLGAVLARHLVTGHGIKHLLLAGRRGPDAPGATALSKELSALGAEVTVRACDVSDRSAVDALLAGLPAEHPLTAVVHTAGVLDDATIGTLTAEQLDTVLRPKADAAWHLHQATRALPLAGFVLYSSVAGVTGGPGQGNYAAANTFLDALAAHRAAQGLPALSLAWGPWGQGAGMTGTLSDADLERMERSGMPPLTERQGLALFDAANGHDEALAVAIRVSRSAAAPDAGEVPAVLRSLVRARRRAAATAGADGLTRRLAGLGAEQRHETLVGLVRQETAGVLGHSGADAVPADRDFSRLGFDSLMAVELRTRLSAATGVRLPSTLVFDHPTPAAVARHLADSLTGQDRSGTAASPLAALDRLEAELSADGVDEAVRRGVEGRLRRLLAAWDGTGSDGNGPAVEERIEAASAEEIFAFIDNELGRSSDS</sequence>
<dbReference type="PROSITE" id="PS00606">
    <property type="entry name" value="KS3_1"/>
    <property type="match status" value="3"/>
</dbReference>
<feature type="region of interest" description="Disordered" evidence="10">
    <location>
        <begin position="433"/>
        <end position="452"/>
    </location>
</feature>
<dbReference type="InterPro" id="IPR049551">
    <property type="entry name" value="PKS_DH_C"/>
</dbReference>
<evidence type="ECO:0000259" key="11">
    <source>
        <dbReference type="PROSITE" id="PS50075"/>
    </source>
</evidence>
<dbReference type="SMART" id="SM00827">
    <property type="entry name" value="PKS_AT"/>
    <property type="match status" value="3"/>
</dbReference>
<keyword evidence="4" id="KW-0597">Phosphoprotein</keyword>
<organism evidence="14">
    <name type="scientific">Streptomyces nodosus</name>
    <dbReference type="NCBI Taxonomy" id="40318"/>
    <lineage>
        <taxon>Bacteria</taxon>
        <taxon>Bacillati</taxon>
        <taxon>Actinomycetota</taxon>
        <taxon>Actinomycetes</taxon>
        <taxon>Kitasatosporales</taxon>
        <taxon>Streptomycetaceae</taxon>
        <taxon>Streptomyces</taxon>
    </lineage>
</organism>
<dbReference type="CDD" id="cd08956">
    <property type="entry name" value="KR_3_FAS_SDR_x"/>
    <property type="match status" value="3"/>
</dbReference>
<comment type="caution">
    <text evidence="9">Lacks conserved residue(s) required for the propagation of feature annotation.</text>
</comment>
<dbReference type="InterPro" id="IPR036291">
    <property type="entry name" value="NAD(P)-bd_dom_sf"/>
</dbReference>
<dbReference type="Gene3D" id="3.30.70.3290">
    <property type="match status" value="3"/>
</dbReference>
<dbReference type="InterPro" id="IPR020841">
    <property type="entry name" value="PKS_Beta-ketoAc_synthase_dom"/>
</dbReference>
<feature type="active site" description="Proton acceptor; for dehydratase activity" evidence="9">
    <location>
        <position position="2700"/>
    </location>
</feature>
<dbReference type="InterPro" id="IPR020806">
    <property type="entry name" value="PKS_PP-bd"/>
</dbReference>
<dbReference type="SMART" id="SM00823">
    <property type="entry name" value="PKS_PP"/>
    <property type="match status" value="3"/>
</dbReference>
<dbReference type="Pfam" id="PF00550">
    <property type="entry name" value="PP-binding"/>
    <property type="match status" value="3"/>
</dbReference>
<evidence type="ECO:0000256" key="6">
    <source>
        <dbReference type="ARBA" id="ARBA00023194"/>
    </source>
</evidence>
<protein>
    <submittedName>
        <fullName evidence="14">AmphJ</fullName>
    </submittedName>
</protein>
<evidence type="ECO:0000256" key="2">
    <source>
        <dbReference type="ARBA" id="ARBA00004792"/>
    </source>
</evidence>
<dbReference type="InterPro" id="IPR049900">
    <property type="entry name" value="PKS_mFAS_DH"/>
</dbReference>
<dbReference type="PROSITE" id="PS52004">
    <property type="entry name" value="KS3_2"/>
    <property type="match status" value="3"/>
</dbReference>
<gene>
    <name evidence="14" type="primary">amphJ</name>
</gene>
<dbReference type="InterPro" id="IPR036736">
    <property type="entry name" value="ACP-like_sf"/>
</dbReference>
<dbReference type="GO" id="GO:0033068">
    <property type="term" value="P:macrolide biosynthetic process"/>
    <property type="evidence" value="ECO:0007669"/>
    <property type="project" value="UniProtKB-ARBA"/>
</dbReference>
<feature type="region of interest" description="Disordered" evidence="10">
    <location>
        <begin position="466"/>
        <end position="488"/>
    </location>
</feature>
<dbReference type="PROSITE" id="PS52019">
    <property type="entry name" value="PKS_MFAS_DH"/>
    <property type="match status" value="3"/>
</dbReference>
<dbReference type="Pfam" id="PF00109">
    <property type="entry name" value="ketoacyl-synt"/>
    <property type="match status" value="3"/>
</dbReference>
<dbReference type="FunFam" id="3.40.366.10:FF:000002">
    <property type="entry name" value="Probable polyketide synthase 2"/>
    <property type="match status" value="3"/>
</dbReference>
<feature type="domain" description="PKS/mFAS DH" evidence="13">
    <location>
        <begin position="940"/>
        <end position="1210"/>
    </location>
</feature>
<dbReference type="InterPro" id="IPR018201">
    <property type="entry name" value="Ketoacyl_synth_AS"/>
</dbReference>
<evidence type="ECO:0000256" key="4">
    <source>
        <dbReference type="ARBA" id="ARBA00022553"/>
    </source>
</evidence>
<dbReference type="InterPro" id="IPR014030">
    <property type="entry name" value="Ketoacyl_synth_N"/>
</dbReference>
<dbReference type="Pfam" id="PF08240">
    <property type="entry name" value="ADH_N"/>
    <property type="match status" value="1"/>
</dbReference>
<keyword evidence="3" id="KW-0596">Phosphopantetheine</keyword>
<dbReference type="SMART" id="SM01294">
    <property type="entry name" value="PKS_PP_betabranch"/>
    <property type="match status" value="3"/>
</dbReference>
<accession>Q93NX8</accession>
<feature type="region of interest" description="C-terminal hotdog fold" evidence="9">
    <location>
        <begin position="1076"/>
        <end position="1210"/>
    </location>
</feature>
<feature type="region of interest" description="C-terminal hotdog fold" evidence="9">
    <location>
        <begin position="2804"/>
        <end position="2941"/>
    </location>
</feature>
<dbReference type="SUPFAM" id="SSF55048">
    <property type="entry name" value="Probable ACP-binding domain of malonyl-CoA ACP transacylase"/>
    <property type="match status" value="3"/>
</dbReference>
<dbReference type="InterPro" id="IPR049552">
    <property type="entry name" value="PKS_DH_N"/>
</dbReference>
<dbReference type="InterPro" id="IPR006162">
    <property type="entry name" value="Ppantetheine_attach_site"/>
</dbReference>
<dbReference type="Gene3D" id="3.40.50.720">
    <property type="entry name" value="NAD(P)-binding Rossmann-like Domain"/>
    <property type="match status" value="4"/>
</dbReference>
<evidence type="ECO:0000256" key="7">
    <source>
        <dbReference type="ARBA" id="ARBA00023268"/>
    </source>
</evidence>
<dbReference type="InterPro" id="IPR001227">
    <property type="entry name" value="Ac_transferase_dom_sf"/>
</dbReference>
<reference evidence="14" key="2">
    <citation type="journal article" date="2005" name="J. Biol. Chem.">
        <title>Biosynthesis of amphotericin derivatives lacking exocyclic carboxyl groups.</title>
        <authorList>
            <person name="Carmody M."/>
            <person name="Murphy B."/>
            <person name="Byrne B."/>
            <person name="Power P."/>
            <person name="Rai D."/>
            <person name="Rawlings B."/>
            <person name="Caffrey P."/>
        </authorList>
    </citation>
    <scope>NUCLEOTIDE SEQUENCE</scope>
</reference>
<feature type="domain" description="Ketosynthase family 3 (KS3)" evidence="12">
    <location>
        <begin position="3850"/>
        <end position="4271"/>
    </location>
</feature>
<dbReference type="GO" id="GO:0004312">
    <property type="term" value="F:fatty acid synthase activity"/>
    <property type="evidence" value="ECO:0007669"/>
    <property type="project" value="TreeGrafter"/>
</dbReference>
<feature type="active site" description="Proton donor; for dehydratase activity" evidence="9">
    <location>
        <position position="2864"/>
    </location>
</feature>
<feature type="domain" description="Carrier" evidence="11">
    <location>
        <begin position="1702"/>
        <end position="1777"/>
    </location>
</feature>
<dbReference type="SMART" id="SM00825">
    <property type="entry name" value="PKS_KS"/>
    <property type="match status" value="3"/>
</dbReference>
<dbReference type="CDD" id="cd05195">
    <property type="entry name" value="enoyl_red"/>
    <property type="match status" value="1"/>
</dbReference>
<dbReference type="Pfam" id="PF21089">
    <property type="entry name" value="PKS_DH_N"/>
    <property type="match status" value="3"/>
</dbReference>
<dbReference type="Pfam" id="PF00698">
    <property type="entry name" value="Acyl_transf_1"/>
    <property type="match status" value="3"/>
</dbReference>
<dbReference type="Pfam" id="PF13602">
    <property type="entry name" value="ADH_zinc_N_2"/>
    <property type="match status" value="1"/>
</dbReference>